<keyword evidence="4" id="KW-1185">Reference proteome</keyword>
<reference evidence="3" key="1">
    <citation type="submission" date="2020-11" db="EMBL/GenBank/DDBJ databases">
        <authorList>
            <person name="Whitehead M."/>
        </authorList>
    </citation>
    <scope>NUCLEOTIDE SEQUENCE</scope>
    <source>
        <strain evidence="3">EGII</strain>
    </source>
</reference>
<evidence type="ECO:0000313" key="4">
    <source>
        <dbReference type="Proteomes" id="UP000606786"/>
    </source>
</evidence>
<dbReference type="Proteomes" id="UP000606786">
    <property type="component" value="Unassembled WGS sequence"/>
</dbReference>
<keyword evidence="2" id="KW-0812">Transmembrane</keyword>
<evidence type="ECO:0000256" key="2">
    <source>
        <dbReference type="SAM" id="Phobius"/>
    </source>
</evidence>
<evidence type="ECO:0000256" key="1">
    <source>
        <dbReference type="SAM" id="MobiDB-lite"/>
    </source>
</evidence>
<gene>
    <name evidence="3" type="ORF">CCAP1982_LOCUS21926</name>
</gene>
<evidence type="ECO:0000313" key="3">
    <source>
        <dbReference type="EMBL" id="CAD7013913.1"/>
    </source>
</evidence>
<feature type="region of interest" description="Disordered" evidence="1">
    <location>
        <begin position="50"/>
        <end position="69"/>
    </location>
</feature>
<feature type="region of interest" description="Disordered" evidence="1">
    <location>
        <begin position="161"/>
        <end position="183"/>
    </location>
</feature>
<name>A0A811VIE4_CERCA</name>
<comment type="caution">
    <text evidence="3">The sequence shown here is derived from an EMBL/GenBank/DDBJ whole genome shotgun (WGS) entry which is preliminary data.</text>
</comment>
<dbReference type="AlphaFoldDB" id="A0A811VIE4"/>
<sequence>MKAIKKVRPFISRHIQYPALLPVAVLFVAVIALSARLRAQIWLTDADGSNGPTDDTDAERQTPSNTRRRWDSSNAHEELCVCGAKSNRTLNLCKQGNYELQCLSQKARAKVKAGIENQILSKLFLLACCTVVADLMYWTCIGNSGIASTIVAATTERRQCNAGNSRSNSNSNNSSSSRCRSQRTRKPRKLLRTYTVCVCHCVHHVIAVFYLVLATTACVALLFLHSKLSPFLAAHQPYGTTARKPCSVSDH</sequence>
<feature type="transmembrane region" description="Helical" evidence="2">
    <location>
        <begin position="202"/>
        <end position="224"/>
    </location>
</feature>
<dbReference type="EMBL" id="CAJHJT010000056">
    <property type="protein sequence ID" value="CAD7013913.1"/>
    <property type="molecule type" value="Genomic_DNA"/>
</dbReference>
<keyword evidence="2" id="KW-0472">Membrane</keyword>
<keyword evidence="2" id="KW-1133">Transmembrane helix</keyword>
<organism evidence="3 4">
    <name type="scientific">Ceratitis capitata</name>
    <name type="common">Mediterranean fruit fly</name>
    <name type="synonym">Tephritis capitata</name>
    <dbReference type="NCBI Taxonomy" id="7213"/>
    <lineage>
        <taxon>Eukaryota</taxon>
        <taxon>Metazoa</taxon>
        <taxon>Ecdysozoa</taxon>
        <taxon>Arthropoda</taxon>
        <taxon>Hexapoda</taxon>
        <taxon>Insecta</taxon>
        <taxon>Pterygota</taxon>
        <taxon>Neoptera</taxon>
        <taxon>Endopterygota</taxon>
        <taxon>Diptera</taxon>
        <taxon>Brachycera</taxon>
        <taxon>Muscomorpha</taxon>
        <taxon>Tephritoidea</taxon>
        <taxon>Tephritidae</taxon>
        <taxon>Ceratitis</taxon>
        <taxon>Ceratitis</taxon>
    </lineage>
</organism>
<protein>
    <submittedName>
        <fullName evidence="3">(Mediterranean fruit fly) hypothetical protein</fullName>
    </submittedName>
</protein>
<accession>A0A811VIE4</accession>
<proteinExistence type="predicted"/>
<feature type="compositionally biased region" description="Low complexity" evidence="1">
    <location>
        <begin position="164"/>
        <end position="179"/>
    </location>
</feature>